<reference evidence="9" key="1">
    <citation type="journal article" date="2014" name="Int. J. Syst. Evol. Microbiol.">
        <title>Complete genome sequence of Corynebacterium casei LMG S-19264T (=DSM 44701T), isolated from a smear-ripened cheese.</title>
        <authorList>
            <consortium name="US DOE Joint Genome Institute (JGI-PGF)"/>
            <person name="Walter F."/>
            <person name="Albersmeier A."/>
            <person name="Kalinowski J."/>
            <person name="Ruckert C."/>
        </authorList>
    </citation>
    <scope>NUCLEOTIDE SEQUENCE</scope>
    <source>
        <strain evidence="9">CGMCC 1.15095</strain>
    </source>
</reference>
<evidence type="ECO:0000256" key="4">
    <source>
        <dbReference type="ARBA" id="ARBA00022801"/>
    </source>
</evidence>
<dbReference type="EMBL" id="BMHK01000004">
    <property type="protein sequence ID" value="GGB93255.1"/>
    <property type="molecule type" value="Genomic_DNA"/>
</dbReference>
<keyword evidence="3" id="KW-0227">DNA damage</keyword>
<evidence type="ECO:0000313" key="10">
    <source>
        <dbReference type="Proteomes" id="UP000608154"/>
    </source>
</evidence>
<dbReference type="InterPro" id="IPR036590">
    <property type="entry name" value="SRAP-like"/>
</dbReference>
<gene>
    <name evidence="9" type="ORF">GCM10011494_09610</name>
</gene>
<comment type="caution">
    <text evidence="9">The sequence shown here is derived from an EMBL/GenBank/DDBJ whole genome shotgun (WGS) entry which is preliminary data.</text>
</comment>
<evidence type="ECO:0000256" key="1">
    <source>
        <dbReference type="ARBA" id="ARBA00008136"/>
    </source>
</evidence>
<keyword evidence="10" id="KW-1185">Reference proteome</keyword>
<organism evidence="9 10">
    <name type="scientific">Novosphingobium endophyticum</name>
    <dbReference type="NCBI Taxonomy" id="1955250"/>
    <lineage>
        <taxon>Bacteria</taxon>
        <taxon>Pseudomonadati</taxon>
        <taxon>Pseudomonadota</taxon>
        <taxon>Alphaproteobacteria</taxon>
        <taxon>Sphingomonadales</taxon>
        <taxon>Sphingomonadaceae</taxon>
        <taxon>Novosphingobium</taxon>
    </lineage>
</organism>
<keyword evidence="4 8" id="KW-0378">Hydrolase</keyword>
<dbReference type="AlphaFoldDB" id="A0A916TQ41"/>
<protein>
    <recommendedName>
        <fullName evidence="8">Abasic site processing protein</fullName>
        <ecNumber evidence="8">3.4.-.-</ecNumber>
    </recommendedName>
</protein>
<evidence type="ECO:0000256" key="8">
    <source>
        <dbReference type="RuleBase" id="RU364100"/>
    </source>
</evidence>
<dbReference type="InterPro" id="IPR003738">
    <property type="entry name" value="SRAP"/>
</dbReference>
<keyword evidence="6" id="KW-0238">DNA-binding</keyword>
<reference evidence="9" key="2">
    <citation type="submission" date="2020-09" db="EMBL/GenBank/DDBJ databases">
        <authorList>
            <person name="Sun Q."/>
            <person name="Zhou Y."/>
        </authorList>
    </citation>
    <scope>NUCLEOTIDE SEQUENCE</scope>
    <source>
        <strain evidence="9">CGMCC 1.15095</strain>
    </source>
</reference>
<dbReference type="GO" id="GO:0006508">
    <property type="term" value="P:proteolysis"/>
    <property type="evidence" value="ECO:0007669"/>
    <property type="project" value="UniProtKB-KW"/>
</dbReference>
<dbReference type="SUPFAM" id="SSF143081">
    <property type="entry name" value="BB1717-like"/>
    <property type="match status" value="1"/>
</dbReference>
<comment type="similarity">
    <text evidence="1 8">Belongs to the SOS response-associated peptidase family.</text>
</comment>
<dbReference type="GO" id="GO:0008233">
    <property type="term" value="F:peptidase activity"/>
    <property type="evidence" value="ECO:0007669"/>
    <property type="project" value="UniProtKB-KW"/>
</dbReference>
<evidence type="ECO:0000256" key="2">
    <source>
        <dbReference type="ARBA" id="ARBA00022670"/>
    </source>
</evidence>
<keyword evidence="7" id="KW-0456">Lyase</keyword>
<dbReference type="PANTHER" id="PTHR13604">
    <property type="entry name" value="DC12-RELATED"/>
    <property type="match status" value="1"/>
</dbReference>
<dbReference type="GO" id="GO:0003697">
    <property type="term" value="F:single-stranded DNA binding"/>
    <property type="evidence" value="ECO:0007669"/>
    <property type="project" value="InterPro"/>
</dbReference>
<dbReference type="Proteomes" id="UP000608154">
    <property type="component" value="Unassembled WGS sequence"/>
</dbReference>
<dbReference type="GO" id="GO:0106300">
    <property type="term" value="P:protein-DNA covalent cross-linking repair"/>
    <property type="evidence" value="ECO:0007669"/>
    <property type="project" value="InterPro"/>
</dbReference>
<proteinExistence type="inferred from homology"/>
<evidence type="ECO:0000256" key="5">
    <source>
        <dbReference type="ARBA" id="ARBA00023124"/>
    </source>
</evidence>
<keyword evidence="5" id="KW-0190">Covalent protein-DNA linkage</keyword>
<accession>A0A916TQ41</accession>
<evidence type="ECO:0000256" key="7">
    <source>
        <dbReference type="ARBA" id="ARBA00023239"/>
    </source>
</evidence>
<name>A0A916TQ41_9SPHN</name>
<evidence type="ECO:0000256" key="6">
    <source>
        <dbReference type="ARBA" id="ARBA00023125"/>
    </source>
</evidence>
<dbReference type="Gene3D" id="3.90.1680.10">
    <property type="entry name" value="SOS response associated peptidase-like"/>
    <property type="match status" value="1"/>
</dbReference>
<dbReference type="GO" id="GO:0016829">
    <property type="term" value="F:lyase activity"/>
    <property type="evidence" value="ECO:0007669"/>
    <property type="project" value="UniProtKB-KW"/>
</dbReference>
<evidence type="ECO:0000313" key="9">
    <source>
        <dbReference type="EMBL" id="GGB93255.1"/>
    </source>
</evidence>
<dbReference type="PANTHER" id="PTHR13604:SF0">
    <property type="entry name" value="ABASIC SITE PROCESSING PROTEIN HMCES"/>
    <property type="match status" value="1"/>
</dbReference>
<keyword evidence="2 8" id="KW-0645">Protease</keyword>
<dbReference type="EC" id="3.4.-.-" evidence="8"/>
<sequence length="212" mass="23162">MPMLYRLDVAASAVGRAFGAEAGNDPWRGGHVAPGSFAPVITAGREMIAGPRPSERQPSRMVPRLWGVPPPPSVHDAPRHGILSVRNADSPFWIGNLRNSEFRCLVPCTAFMEWGRTRDREGKRSQHWFALADQPVFAMAGVWKDSEIPGFALLTCEANAALRAAGRDTMPVILSPDRAAQDLWLHGGWDRAGRLIVPYSSSLMRERGSPAG</sequence>
<evidence type="ECO:0000256" key="3">
    <source>
        <dbReference type="ARBA" id="ARBA00022763"/>
    </source>
</evidence>
<dbReference type="Pfam" id="PF02586">
    <property type="entry name" value="SRAP"/>
    <property type="match status" value="1"/>
</dbReference>